<dbReference type="EMBL" id="MFGW01000036">
    <property type="protein sequence ID" value="OGF67971.1"/>
    <property type="molecule type" value="Genomic_DNA"/>
</dbReference>
<keyword evidence="2" id="KW-1133">Transmembrane helix</keyword>
<dbReference type="Proteomes" id="UP000178943">
    <property type="component" value="Unassembled WGS sequence"/>
</dbReference>
<keyword evidence="2" id="KW-0812">Transmembrane</keyword>
<accession>A0A1F5VY50</accession>
<feature type="coiled-coil region" evidence="1">
    <location>
        <begin position="161"/>
        <end position="229"/>
    </location>
</feature>
<gene>
    <name evidence="3" type="ORF">A2Y62_21985</name>
</gene>
<organism evidence="3 4">
    <name type="scientific">Candidatus Fischerbacteria bacterium RBG_13_37_8</name>
    <dbReference type="NCBI Taxonomy" id="1817863"/>
    <lineage>
        <taxon>Bacteria</taxon>
        <taxon>Candidatus Fischeribacteriota</taxon>
    </lineage>
</organism>
<dbReference type="AlphaFoldDB" id="A0A1F5VY50"/>
<dbReference type="STRING" id="1817863.A2Y62_21985"/>
<reference evidence="3 4" key="1">
    <citation type="journal article" date="2016" name="Nat. Commun.">
        <title>Thousands of microbial genomes shed light on interconnected biogeochemical processes in an aquifer system.</title>
        <authorList>
            <person name="Anantharaman K."/>
            <person name="Brown C.T."/>
            <person name="Hug L.A."/>
            <person name="Sharon I."/>
            <person name="Castelle C.J."/>
            <person name="Probst A.J."/>
            <person name="Thomas B.C."/>
            <person name="Singh A."/>
            <person name="Wilkins M.J."/>
            <person name="Karaoz U."/>
            <person name="Brodie E.L."/>
            <person name="Williams K.H."/>
            <person name="Hubbard S.S."/>
            <person name="Banfield J.F."/>
        </authorList>
    </citation>
    <scope>NUCLEOTIDE SEQUENCE [LARGE SCALE GENOMIC DNA]</scope>
</reference>
<feature type="transmembrane region" description="Helical" evidence="2">
    <location>
        <begin position="33"/>
        <end position="62"/>
    </location>
</feature>
<sequence length="287" mass="33203">MKQRVFSFWDYVKAAFNLKMDVGRLGYLPVNKLALAGFVILGFGNPGFWFIGTAFEIGYLLYMSGSERFQKYVDGTQIMAEKQQWTQKQSDFYSQLDHVSQERFKRLVSHCEGILRSAEMAFGKMETDDIRIRGLSELSWMFLKLLFSRIKIYTILSETSKEKIKEEIRMLEAKLSKENESTALYRSLMGTLEIEKRRLENIQKAEENLKVIESELERIEKHVRLISEEAQVSSDPDIISARLDGIMTSLQGTSKWMTEHTEIFASIEDSSIPKGLISEPLKHPEEE</sequence>
<comment type="caution">
    <text evidence="3">The sequence shown here is derived from an EMBL/GenBank/DDBJ whole genome shotgun (WGS) entry which is preliminary data.</text>
</comment>
<evidence type="ECO:0000313" key="4">
    <source>
        <dbReference type="Proteomes" id="UP000178943"/>
    </source>
</evidence>
<keyword evidence="1" id="KW-0175">Coiled coil</keyword>
<evidence type="ECO:0000256" key="2">
    <source>
        <dbReference type="SAM" id="Phobius"/>
    </source>
</evidence>
<proteinExistence type="predicted"/>
<evidence type="ECO:0000313" key="3">
    <source>
        <dbReference type="EMBL" id="OGF67971.1"/>
    </source>
</evidence>
<protein>
    <submittedName>
        <fullName evidence="3">Uncharacterized protein</fullName>
    </submittedName>
</protein>
<name>A0A1F5VY50_9BACT</name>
<keyword evidence="2" id="KW-0472">Membrane</keyword>
<evidence type="ECO:0000256" key="1">
    <source>
        <dbReference type="SAM" id="Coils"/>
    </source>
</evidence>